<protein>
    <submittedName>
        <fullName evidence="2">Uncharacterized protein</fullName>
    </submittedName>
</protein>
<reference evidence="3" key="1">
    <citation type="submission" date="2016-10" db="EMBL/GenBank/DDBJ databases">
        <authorList>
            <person name="Varghese N."/>
            <person name="Submissions S."/>
        </authorList>
    </citation>
    <scope>NUCLEOTIDE SEQUENCE [LARGE SCALE GENOMIC DNA]</scope>
    <source>
        <strain evidence="3">CGMCC 1.6963</strain>
    </source>
</reference>
<proteinExistence type="predicted"/>
<organism evidence="2 3">
    <name type="scientific">Pedococcus cremeus</name>
    <dbReference type="NCBI Taxonomy" id="587636"/>
    <lineage>
        <taxon>Bacteria</taxon>
        <taxon>Bacillati</taxon>
        <taxon>Actinomycetota</taxon>
        <taxon>Actinomycetes</taxon>
        <taxon>Micrococcales</taxon>
        <taxon>Intrasporangiaceae</taxon>
        <taxon>Pedococcus</taxon>
    </lineage>
</organism>
<sequence>MVRLAYGAALLVDPQRCSVALTGTRLDRPGRVTARVLGARQVLQAVVLMRDGRNRVRRASRAVDLLHAGSMLVLAAWSPGRTRTATTDAVVAALFAGPSPSPRGPRPAPPLEHAPAPSPTSSPDLLDLPAPARPRGAGTPRDEDADTGPRARRQRDADRQAAVYEAFTAGSGGSPQQARVALVRALDARALPLPPPAWLDAVAADIAAGNIYVVSGPAMQDVGLQLPPHEPL</sequence>
<gene>
    <name evidence="2" type="ORF">SAMN05216199_0399</name>
</gene>
<evidence type="ECO:0000313" key="2">
    <source>
        <dbReference type="EMBL" id="SES49530.1"/>
    </source>
</evidence>
<dbReference type="Proteomes" id="UP000199019">
    <property type="component" value="Unassembled WGS sequence"/>
</dbReference>
<evidence type="ECO:0000313" key="3">
    <source>
        <dbReference type="Proteomes" id="UP000199019"/>
    </source>
</evidence>
<feature type="region of interest" description="Disordered" evidence="1">
    <location>
        <begin position="96"/>
        <end position="159"/>
    </location>
</feature>
<accession>A0A1H9XTM7</accession>
<feature type="compositionally biased region" description="Pro residues" evidence="1">
    <location>
        <begin position="99"/>
        <end position="120"/>
    </location>
</feature>
<dbReference type="AlphaFoldDB" id="A0A1H9XTM7"/>
<feature type="compositionally biased region" description="Low complexity" evidence="1">
    <location>
        <begin position="121"/>
        <end position="139"/>
    </location>
</feature>
<name>A0A1H9XTM7_9MICO</name>
<keyword evidence="3" id="KW-1185">Reference proteome</keyword>
<dbReference type="EMBL" id="FOHB01000013">
    <property type="protein sequence ID" value="SES49530.1"/>
    <property type="molecule type" value="Genomic_DNA"/>
</dbReference>
<evidence type="ECO:0000256" key="1">
    <source>
        <dbReference type="SAM" id="MobiDB-lite"/>
    </source>
</evidence>